<evidence type="ECO:0000313" key="5">
    <source>
        <dbReference type="EMBL" id="HIX05713.1"/>
    </source>
</evidence>
<dbReference type="Proteomes" id="UP000824193">
    <property type="component" value="Unassembled WGS sequence"/>
</dbReference>
<accession>A0A9D1V437</accession>
<dbReference type="InterPro" id="IPR000835">
    <property type="entry name" value="HTH_MarR-typ"/>
</dbReference>
<dbReference type="InterPro" id="IPR036390">
    <property type="entry name" value="WH_DNA-bd_sf"/>
</dbReference>
<organism evidence="5 6">
    <name type="scientific">Candidatus Allofournierella pullicola</name>
    <dbReference type="NCBI Taxonomy" id="2838596"/>
    <lineage>
        <taxon>Bacteria</taxon>
        <taxon>Bacillati</taxon>
        <taxon>Bacillota</taxon>
        <taxon>Clostridia</taxon>
        <taxon>Eubacteriales</taxon>
        <taxon>Oscillospiraceae</taxon>
        <taxon>Allofournierella</taxon>
    </lineage>
</organism>
<dbReference type="InterPro" id="IPR036388">
    <property type="entry name" value="WH-like_DNA-bd_sf"/>
</dbReference>
<keyword evidence="1" id="KW-0805">Transcription regulation</keyword>
<dbReference type="Pfam" id="PF12802">
    <property type="entry name" value="MarR_2"/>
    <property type="match status" value="1"/>
</dbReference>
<evidence type="ECO:0000259" key="4">
    <source>
        <dbReference type="PROSITE" id="PS50995"/>
    </source>
</evidence>
<dbReference type="PANTHER" id="PTHR42756">
    <property type="entry name" value="TRANSCRIPTIONAL REGULATOR, MARR"/>
    <property type="match status" value="1"/>
</dbReference>
<dbReference type="Gene3D" id="1.10.10.10">
    <property type="entry name" value="Winged helix-like DNA-binding domain superfamily/Winged helix DNA-binding domain"/>
    <property type="match status" value="1"/>
</dbReference>
<evidence type="ECO:0000256" key="3">
    <source>
        <dbReference type="ARBA" id="ARBA00023163"/>
    </source>
</evidence>
<keyword evidence="2" id="KW-0238">DNA-binding</keyword>
<dbReference type="EMBL" id="DXFW01000019">
    <property type="protein sequence ID" value="HIX05713.1"/>
    <property type="molecule type" value="Genomic_DNA"/>
</dbReference>
<dbReference type="SUPFAM" id="SSF46785">
    <property type="entry name" value="Winged helix' DNA-binding domain"/>
    <property type="match status" value="1"/>
</dbReference>
<dbReference type="AlphaFoldDB" id="A0A9D1V437"/>
<keyword evidence="3" id="KW-0804">Transcription</keyword>
<evidence type="ECO:0000256" key="1">
    <source>
        <dbReference type="ARBA" id="ARBA00023015"/>
    </source>
</evidence>
<feature type="domain" description="HTH marR-type" evidence="4">
    <location>
        <begin position="1"/>
        <end position="139"/>
    </location>
</feature>
<reference evidence="5" key="1">
    <citation type="journal article" date="2021" name="PeerJ">
        <title>Extensive microbial diversity within the chicken gut microbiome revealed by metagenomics and culture.</title>
        <authorList>
            <person name="Gilroy R."/>
            <person name="Ravi A."/>
            <person name="Getino M."/>
            <person name="Pursley I."/>
            <person name="Horton D.L."/>
            <person name="Alikhan N.F."/>
            <person name="Baker D."/>
            <person name="Gharbi K."/>
            <person name="Hall N."/>
            <person name="Watson M."/>
            <person name="Adriaenssens E.M."/>
            <person name="Foster-Nyarko E."/>
            <person name="Jarju S."/>
            <person name="Secka A."/>
            <person name="Antonio M."/>
            <person name="Oren A."/>
            <person name="Chaudhuri R.R."/>
            <person name="La Ragione R."/>
            <person name="Hildebrand F."/>
            <person name="Pallen M.J."/>
        </authorList>
    </citation>
    <scope>NUCLEOTIDE SEQUENCE</scope>
    <source>
        <strain evidence="5">2239</strain>
    </source>
</reference>
<reference evidence="5" key="2">
    <citation type="submission" date="2021-04" db="EMBL/GenBank/DDBJ databases">
        <authorList>
            <person name="Gilroy R."/>
        </authorList>
    </citation>
    <scope>NUCLEOTIDE SEQUENCE</scope>
    <source>
        <strain evidence="5">2239</strain>
    </source>
</reference>
<dbReference type="PANTHER" id="PTHR42756:SF1">
    <property type="entry name" value="TRANSCRIPTIONAL REPRESSOR OF EMRAB OPERON"/>
    <property type="match status" value="1"/>
</dbReference>
<evidence type="ECO:0000313" key="6">
    <source>
        <dbReference type="Proteomes" id="UP000824193"/>
    </source>
</evidence>
<comment type="caution">
    <text evidence="5">The sequence shown here is derived from an EMBL/GenBank/DDBJ whole genome shotgun (WGS) entry which is preliminary data.</text>
</comment>
<gene>
    <name evidence="5" type="ORF">H9865_06390</name>
</gene>
<name>A0A9D1V437_9FIRM</name>
<proteinExistence type="predicted"/>
<sequence>MKVDRRTLALQNRQISIRMEQLTDRMVERTGLSTAQAHLLMRILRYGPEGTTLTELHRQCGYSMAALSNILKRLRKGGYVRAETTEADNRCKRLYATEQALQARNALDRALQGSCETAFEGFSEEELCQLEAMQKRLLQNLASPGNV</sequence>
<dbReference type="GO" id="GO:0003700">
    <property type="term" value="F:DNA-binding transcription factor activity"/>
    <property type="evidence" value="ECO:0007669"/>
    <property type="project" value="InterPro"/>
</dbReference>
<dbReference type="GO" id="GO:0003677">
    <property type="term" value="F:DNA binding"/>
    <property type="evidence" value="ECO:0007669"/>
    <property type="project" value="UniProtKB-KW"/>
</dbReference>
<evidence type="ECO:0000256" key="2">
    <source>
        <dbReference type="ARBA" id="ARBA00023125"/>
    </source>
</evidence>
<dbReference type="SMART" id="SM00347">
    <property type="entry name" value="HTH_MARR"/>
    <property type="match status" value="1"/>
</dbReference>
<protein>
    <submittedName>
        <fullName evidence="5">MarR family transcriptional regulator</fullName>
    </submittedName>
</protein>
<dbReference type="PROSITE" id="PS50995">
    <property type="entry name" value="HTH_MARR_2"/>
    <property type="match status" value="1"/>
</dbReference>